<proteinExistence type="predicted"/>
<evidence type="ECO:0000256" key="6">
    <source>
        <dbReference type="ARBA" id="ARBA00022782"/>
    </source>
</evidence>
<evidence type="ECO:0000256" key="1">
    <source>
        <dbReference type="ARBA" id="ARBA00004613"/>
    </source>
</evidence>
<feature type="region of interest" description="Disordered" evidence="10">
    <location>
        <begin position="1"/>
        <end position="53"/>
    </location>
</feature>
<keyword evidence="7" id="KW-1015">Disulfide bond</keyword>
<dbReference type="Proteomes" id="UP000823872">
    <property type="component" value="Chromosome A2"/>
</dbReference>
<comment type="subcellular location">
    <subcellularLocation>
        <location evidence="1">Secreted</location>
    </subcellularLocation>
</comment>
<evidence type="ECO:0000256" key="9">
    <source>
        <dbReference type="ARBA" id="ARBA00032785"/>
    </source>
</evidence>
<dbReference type="SUPFAM" id="SSF54403">
    <property type="entry name" value="Cystatin/monellin"/>
    <property type="match status" value="1"/>
</dbReference>
<keyword evidence="3" id="KW-0145">Chemotaxis</keyword>
<accession>A0ABI8A8U1</accession>
<dbReference type="Gene3D" id="3.10.450.10">
    <property type="match status" value="1"/>
</dbReference>
<dbReference type="GeneTree" id="ENSGT00390000016226"/>
<keyword evidence="12" id="KW-1185">Reference proteome</keyword>
<evidence type="ECO:0000256" key="4">
    <source>
        <dbReference type="ARBA" id="ARBA00022525"/>
    </source>
</evidence>
<dbReference type="Ensembl" id="ENSFCTT00005079832.1">
    <property type="protein sequence ID" value="ENSFCTP00005055656.1"/>
    <property type="gene ID" value="ENSFCTG00005028342.1"/>
</dbReference>
<reference evidence="11 12" key="1">
    <citation type="submission" date="2021-02" db="EMBL/GenBank/DDBJ databases">
        <title>Safari Cat Assemblies.</title>
        <authorList>
            <person name="Bredemeyer K.R."/>
            <person name="Murphy W.J."/>
        </authorList>
    </citation>
    <scope>NUCLEOTIDE SEQUENCE [LARGE SCALE GENOMIC DNA]</scope>
</reference>
<evidence type="ECO:0000256" key="8">
    <source>
        <dbReference type="ARBA" id="ARBA00023198"/>
    </source>
</evidence>
<dbReference type="InterPro" id="IPR029562">
    <property type="entry name" value="Chemerin"/>
</dbReference>
<evidence type="ECO:0000256" key="5">
    <source>
        <dbReference type="ARBA" id="ARBA00022729"/>
    </source>
</evidence>
<gene>
    <name evidence="11" type="primary">RARRES2</name>
</gene>
<dbReference type="PANTHER" id="PTHR15106:SF2">
    <property type="entry name" value="RETINOIC ACID RECEPTOR RESPONDER PROTEIN 2"/>
    <property type="match status" value="1"/>
</dbReference>
<evidence type="ECO:0000313" key="12">
    <source>
        <dbReference type="Proteomes" id="UP000823872"/>
    </source>
</evidence>
<sequence length="256" mass="28109">MGAEPDWRVGGRKRLTGLPQSARRAAEALKQRGVSLGGPRGCQGQGSQDYEGASRLGRAGAEADLERLSCRARAGGSSGCTHSLQGQGDRGEAMWQLLIPVALWLGMVGLGRAELTAAQQRGLQVALEEFHKHPPVQWAFKEIGVDSATDTLFPAGTFVRLEFKLQQTSCRKKDWKKAECKVKPNGRKRKCLACIKLNSADKVLGRMVHCPILTQVQREPEEQHEGQCSRVERAGEDPHSYYFPGQFAFFKALPPS</sequence>
<keyword evidence="6" id="KW-0221">Differentiation</keyword>
<evidence type="ECO:0000256" key="10">
    <source>
        <dbReference type="SAM" id="MobiDB-lite"/>
    </source>
</evidence>
<keyword evidence="5" id="KW-0732">Signal</keyword>
<keyword evidence="4" id="KW-0964">Secreted</keyword>
<name>A0ABI8A8U1_FELCA</name>
<reference evidence="11" key="2">
    <citation type="submission" date="2025-08" db="UniProtKB">
        <authorList>
            <consortium name="Ensembl"/>
        </authorList>
    </citation>
    <scope>IDENTIFICATION</scope>
    <source>
        <strain evidence="11">breed Abyssinian</strain>
    </source>
</reference>
<organism evidence="11 12">
    <name type="scientific">Felis catus</name>
    <name type="common">Cat</name>
    <name type="synonym">Felis silvestris catus</name>
    <dbReference type="NCBI Taxonomy" id="9685"/>
    <lineage>
        <taxon>Eukaryota</taxon>
        <taxon>Metazoa</taxon>
        <taxon>Chordata</taxon>
        <taxon>Craniata</taxon>
        <taxon>Vertebrata</taxon>
        <taxon>Euteleostomi</taxon>
        <taxon>Mammalia</taxon>
        <taxon>Eutheria</taxon>
        <taxon>Laurasiatheria</taxon>
        <taxon>Carnivora</taxon>
        <taxon>Feliformia</taxon>
        <taxon>Felidae</taxon>
        <taxon>Felinae</taxon>
        <taxon>Felis</taxon>
    </lineage>
</organism>
<evidence type="ECO:0000313" key="11">
    <source>
        <dbReference type="Ensembl" id="ENSFCTP00005055656.1"/>
    </source>
</evidence>
<dbReference type="InterPro" id="IPR046350">
    <property type="entry name" value="Cystatin_sf"/>
</dbReference>
<evidence type="ECO:0000256" key="2">
    <source>
        <dbReference type="ARBA" id="ARBA00018808"/>
    </source>
</evidence>
<reference evidence="11" key="3">
    <citation type="submission" date="2025-09" db="UniProtKB">
        <authorList>
            <consortium name="Ensembl"/>
        </authorList>
    </citation>
    <scope>IDENTIFICATION</scope>
    <source>
        <strain evidence="11">breed Abyssinian</strain>
    </source>
</reference>
<keyword evidence="8" id="KW-0395">Inflammatory response</keyword>
<feature type="compositionally biased region" description="Gly residues" evidence="10">
    <location>
        <begin position="35"/>
        <end position="44"/>
    </location>
</feature>
<dbReference type="PANTHER" id="PTHR15106">
    <property type="entry name" value="RETINOIC ACID RECEPTOR RESPONDER PROTEIN 2"/>
    <property type="match status" value="1"/>
</dbReference>
<evidence type="ECO:0000256" key="7">
    <source>
        <dbReference type="ARBA" id="ARBA00023157"/>
    </source>
</evidence>
<protein>
    <recommendedName>
        <fullName evidence="2">Retinoic acid receptor responder protein 2</fullName>
    </recommendedName>
    <alternativeName>
        <fullName evidence="9">Chemerin</fullName>
    </alternativeName>
</protein>
<evidence type="ECO:0000256" key="3">
    <source>
        <dbReference type="ARBA" id="ARBA00022500"/>
    </source>
</evidence>